<protein>
    <submittedName>
        <fullName evidence="3">Ser/Thr protein kinase RdoA (MazF antagonist)</fullName>
    </submittedName>
</protein>
<organism evidence="3 4">
    <name type="scientific">Deinococcus radiopugnans ATCC 19172</name>
    <dbReference type="NCBI Taxonomy" id="585398"/>
    <lineage>
        <taxon>Bacteria</taxon>
        <taxon>Thermotogati</taxon>
        <taxon>Deinococcota</taxon>
        <taxon>Deinococci</taxon>
        <taxon>Deinococcales</taxon>
        <taxon>Deinococcaceae</taxon>
        <taxon>Deinococcus</taxon>
    </lineage>
</organism>
<dbReference type="GO" id="GO:0016301">
    <property type="term" value="F:kinase activity"/>
    <property type="evidence" value="ECO:0007669"/>
    <property type="project" value="UniProtKB-KW"/>
</dbReference>
<accession>A0ABR6NWQ9</accession>
<gene>
    <name evidence="3" type="ORF">HNQ04_003571</name>
</gene>
<comment type="caution">
    <text evidence="3">The sequence shown here is derived from an EMBL/GenBank/DDBJ whole genome shotgun (WGS) entry which is preliminary data.</text>
</comment>
<feature type="domain" description="Aminoglycoside phosphotransferase" evidence="2">
    <location>
        <begin position="40"/>
        <end position="255"/>
    </location>
</feature>
<dbReference type="PANTHER" id="PTHR21064">
    <property type="entry name" value="AMINOGLYCOSIDE PHOSPHOTRANSFERASE DOMAIN-CONTAINING PROTEIN-RELATED"/>
    <property type="match status" value="1"/>
</dbReference>
<dbReference type="InterPro" id="IPR050249">
    <property type="entry name" value="Pseudomonas-type_ThrB"/>
</dbReference>
<evidence type="ECO:0000259" key="2">
    <source>
        <dbReference type="Pfam" id="PF01636"/>
    </source>
</evidence>
<keyword evidence="3" id="KW-0418">Kinase</keyword>
<dbReference type="PANTHER" id="PTHR21064:SF6">
    <property type="entry name" value="AMINOGLYCOSIDE PHOSPHOTRANSFERASE DOMAIN-CONTAINING PROTEIN"/>
    <property type="match status" value="1"/>
</dbReference>
<dbReference type="Gene3D" id="3.90.1200.10">
    <property type="match status" value="1"/>
</dbReference>
<proteinExistence type="inferred from homology"/>
<dbReference type="InterPro" id="IPR011009">
    <property type="entry name" value="Kinase-like_dom_sf"/>
</dbReference>
<evidence type="ECO:0000256" key="1">
    <source>
        <dbReference type="ARBA" id="ARBA00038240"/>
    </source>
</evidence>
<dbReference type="RefSeq" id="WP_249039191.1">
    <property type="nucleotide sequence ID" value="NZ_JACHEW010000027.1"/>
</dbReference>
<reference evidence="3 4" key="1">
    <citation type="submission" date="2020-08" db="EMBL/GenBank/DDBJ databases">
        <title>Genomic Encyclopedia of Type Strains, Phase IV (KMG-IV): sequencing the most valuable type-strain genomes for metagenomic binning, comparative biology and taxonomic classification.</title>
        <authorList>
            <person name="Goeker M."/>
        </authorList>
    </citation>
    <scope>NUCLEOTIDE SEQUENCE [LARGE SCALE GENOMIC DNA]</scope>
    <source>
        <strain evidence="3 4">DSM 12027</strain>
    </source>
</reference>
<evidence type="ECO:0000313" key="3">
    <source>
        <dbReference type="EMBL" id="MBB6018293.1"/>
    </source>
</evidence>
<dbReference type="Proteomes" id="UP000629870">
    <property type="component" value="Unassembled WGS sequence"/>
</dbReference>
<dbReference type="InterPro" id="IPR002575">
    <property type="entry name" value="Aminoglycoside_PTrfase"/>
</dbReference>
<dbReference type="EMBL" id="JACHEW010000027">
    <property type="protein sequence ID" value="MBB6018293.1"/>
    <property type="molecule type" value="Genomic_DNA"/>
</dbReference>
<sequence>MRPELEQALWQHYGLRGPFEPAPLAAEGHNNMLQAFHSPSGSFVCKRGGAALGPVQRREFALLEWLNGQSLPFRVAAPLRTRGGAWGWEEDGLNVLLPFLNGEGLPETPAAWQALGVALRALHEALARSPQEAPWPLDWAHLGKLHPLVPDPLTLSFERPDLWGSEAKARSWRAAFQETLSLMQGEYADLPRQVIHGDFNSVNVLFAQGKVSAVLDFEFSCLGPPVLDVATAVSEVLVRPDPAWPLAQAFFLGYGTPTAAERATLPAALLLRQTAVGIWGLGQALENGATLTTHARLEALLSLQTWLATHGAGLAAL</sequence>
<comment type="similarity">
    <text evidence="1">Belongs to the pseudomonas-type ThrB family.</text>
</comment>
<dbReference type="SUPFAM" id="SSF56112">
    <property type="entry name" value="Protein kinase-like (PK-like)"/>
    <property type="match status" value="1"/>
</dbReference>
<dbReference type="Pfam" id="PF01636">
    <property type="entry name" value="APH"/>
    <property type="match status" value="1"/>
</dbReference>
<keyword evidence="3" id="KW-0808">Transferase</keyword>
<keyword evidence="4" id="KW-1185">Reference proteome</keyword>
<name>A0ABR6NWQ9_9DEIO</name>
<evidence type="ECO:0000313" key="4">
    <source>
        <dbReference type="Proteomes" id="UP000629870"/>
    </source>
</evidence>